<sequence>MAGAAGQDAVRHSHNSAFSAVVRKSFSSFSVDAILAPDARPPRAPEHAHASPTPPVAESDRDEEDEEEEAPREEDEEEREVHVDSEEEVVEGEARLAEEEDEGSRRGEATFLRPCVFPTPRDLPLHQGAPHPLVPPSLQPGLWPPLHLLHHHLALRAFAKTPEPPRFQGPVKVQLRKHKPNRKPRTPFTTQQLLSLEKKVPGEAVPQHRRAGRVLRLAQPHRDAGQDLVPEQTRQGEETEGGGDGAAAVRLPSHGAAQPPAAPRLAPPALPPHPLLPAPPPAGIRPLLLWQLTNPSCSPPMGPSPPPPPALPRPMVTTLPSPLTSPPQLGPPQVRHSPEGRHGRVHPH</sequence>
<dbReference type="PANTHER" id="PTHR24338:SF0">
    <property type="entry name" value="MUSCLE SEGMENTATION HOMEOBOX"/>
    <property type="match status" value="1"/>
</dbReference>
<comment type="subcellular location">
    <subcellularLocation>
        <location evidence="1">Nucleus</location>
    </subcellularLocation>
</comment>
<dbReference type="EMBL" id="JARAKH010000033">
    <property type="protein sequence ID" value="KAK8385201.1"/>
    <property type="molecule type" value="Genomic_DNA"/>
</dbReference>
<gene>
    <name evidence="4" type="ORF">O3P69_012188</name>
</gene>
<name>A0AAW0TCY4_SCYPA</name>
<feature type="compositionally biased region" description="Pro residues" evidence="3">
    <location>
        <begin position="260"/>
        <end position="278"/>
    </location>
</feature>
<feature type="compositionally biased region" description="Basic residues" evidence="3">
    <location>
        <begin position="176"/>
        <end position="185"/>
    </location>
</feature>
<dbReference type="GO" id="GO:0048598">
    <property type="term" value="P:embryonic morphogenesis"/>
    <property type="evidence" value="ECO:0007669"/>
    <property type="project" value="TreeGrafter"/>
</dbReference>
<dbReference type="GO" id="GO:0005634">
    <property type="term" value="C:nucleus"/>
    <property type="evidence" value="ECO:0007669"/>
    <property type="project" value="UniProtKB-SubCell"/>
</dbReference>
<evidence type="ECO:0000256" key="2">
    <source>
        <dbReference type="ARBA" id="ARBA00022473"/>
    </source>
</evidence>
<dbReference type="InterPro" id="IPR050674">
    <property type="entry name" value="Msh_Homeobox_Regulators"/>
</dbReference>
<feature type="region of interest" description="Disordered" evidence="3">
    <location>
        <begin position="37"/>
        <end position="111"/>
    </location>
</feature>
<organism evidence="4 5">
    <name type="scientific">Scylla paramamosain</name>
    <name type="common">Mud crab</name>
    <dbReference type="NCBI Taxonomy" id="85552"/>
    <lineage>
        <taxon>Eukaryota</taxon>
        <taxon>Metazoa</taxon>
        <taxon>Ecdysozoa</taxon>
        <taxon>Arthropoda</taxon>
        <taxon>Crustacea</taxon>
        <taxon>Multicrustacea</taxon>
        <taxon>Malacostraca</taxon>
        <taxon>Eumalacostraca</taxon>
        <taxon>Eucarida</taxon>
        <taxon>Decapoda</taxon>
        <taxon>Pleocyemata</taxon>
        <taxon>Brachyura</taxon>
        <taxon>Eubrachyura</taxon>
        <taxon>Portunoidea</taxon>
        <taxon>Portunidae</taxon>
        <taxon>Portuninae</taxon>
        <taxon>Scylla</taxon>
    </lineage>
</organism>
<feature type="compositionally biased region" description="Basic and acidic residues" evidence="3">
    <location>
        <begin position="40"/>
        <end position="49"/>
    </location>
</feature>
<feature type="compositionally biased region" description="Pro residues" evidence="3">
    <location>
        <begin position="297"/>
        <end position="312"/>
    </location>
</feature>
<reference evidence="4 5" key="1">
    <citation type="submission" date="2023-03" db="EMBL/GenBank/DDBJ databases">
        <title>High-quality genome of Scylla paramamosain provides insights in environmental adaptation.</title>
        <authorList>
            <person name="Zhang L."/>
        </authorList>
    </citation>
    <scope>NUCLEOTIDE SEQUENCE [LARGE SCALE GENOMIC DNA]</scope>
    <source>
        <strain evidence="4">LZ_2023a</strain>
        <tissue evidence="4">Muscle</tissue>
    </source>
</reference>
<dbReference type="GO" id="GO:0000977">
    <property type="term" value="F:RNA polymerase II transcription regulatory region sequence-specific DNA binding"/>
    <property type="evidence" value="ECO:0007669"/>
    <property type="project" value="TreeGrafter"/>
</dbReference>
<feature type="region of interest" description="Disordered" evidence="3">
    <location>
        <begin position="176"/>
        <end position="278"/>
    </location>
</feature>
<dbReference type="AlphaFoldDB" id="A0AAW0TCY4"/>
<dbReference type="GO" id="GO:0000981">
    <property type="term" value="F:DNA-binding transcription factor activity, RNA polymerase II-specific"/>
    <property type="evidence" value="ECO:0007669"/>
    <property type="project" value="TreeGrafter"/>
</dbReference>
<keyword evidence="2" id="KW-0217">Developmental protein</keyword>
<feature type="compositionally biased region" description="Acidic residues" evidence="3">
    <location>
        <begin position="60"/>
        <end position="78"/>
    </location>
</feature>
<feature type="compositionally biased region" description="Low complexity" evidence="3">
    <location>
        <begin position="313"/>
        <end position="322"/>
    </location>
</feature>
<feature type="compositionally biased region" description="Basic and acidic residues" evidence="3">
    <location>
        <begin position="92"/>
        <end position="108"/>
    </location>
</feature>
<keyword evidence="5" id="KW-1185">Reference proteome</keyword>
<dbReference type="Proteomes" id="UP001487740">
    <property type="component" value="Unassembled WGS sequence"/>
</dbReference>
<accession>A0AAW0TCY4</accession>
<dbReference type="PANTHER" id="PTHR24338">
    <property type="entry name" value="HOMEOBOX PROTEIN MSX"/>
    <property type="match status" value="1"/>
</dbReference>
<proteinExistence type="predicted"/>
<evidence type="ECO:0000256" key="3">
    <source>
        <dbReference type="SAM" id="MobiDB-lite"/>
    </source>
</evidence>
<evidence type="ECO:0000256" key="1">
    <source>
        <dbReference type="ARBA" id="ARBA00004123"/>
    </source>
</evidence>
<evidence type="ECO:0000313" key="4">
    <source>
        <dbReference type="EMBL" id="KAK8385201.1"/>
    </source>
</evidence>
<protein>
    <submittedName>
        <fullName evidence="4">Uncharacterized protein</fullName>
    </submittedName>
</protein>
<feature type="region of interest" description="Disordered" evidence="3">
    <location>
        <begin position="292"/>
        <end position="348"/>
    </location>
</feature>
<comment type="caution">
    <text evidence="4">The sequence shown here is derived from an EMBL/GenBank/DDBJ whole genome shotgun (WGS) entry which is preliminary data.</text>
</comment>
<evidence type="ECO:0000313" key="5">
    <source>
        <dbReference type="Proteomes" id="UP001487740"/>
    </source>
</evidence>